<dbReference type="EMBL" id="SUMG01000007">
    <property type="protein sequence ID" value="NBG88326.1"/>
    <property type="molecule type" value="Genomic_DNA"/>
</dbReference>
<dbReference type="Proteomes" id="UP000449710">
    <property type="component" value="Unassembled WGS sequence"/>
</dbReference>
<evidence type="ECO:0000313" key="2">
    <source>
        <dbReference type="Proteomes" id="UP000449710"/>
    </source>
</evidence>
<dbReference type="Gene3D" id="2.60.320.10">
    <property type="entry name" value="N-utilization substance G protein NusG, insert domain"/>
    <property type="match status" value="1"/>
</dbReference>
<gene>
    <name evidence="1" type="ORF">ISALK_07405</name>
</gene>
<dbReference type="InterPro" id="IPR038690">
    <property type="entry name" value="NusG_2_sf"/>
</dbReference>
<name>A0AA43XL64_9CLOT</name>
<keyword evidence="2" id="KW-1185">Reference proteome</keyword>
<reference evidence="1 2" key="1">
    <citation type="submission" date="2019-04" db="EMBL/GenBank/DDBJ databases">
        <title>Isachenkonia alkalipeptolytica gen. nov. sp. nov. a new anaerobic, alkiliphilic organothrophic bacterium capable to reduce synthesized ferrihydrite isolated from a soda lake.</title>
        <authorList>
            <person name="Toshchakov S.V."/>
            <person name="Zavarzina D.G."/>
            <person name="Zhilina T.N."/>
            <person name="Kostrikina N.A."/>
            <person name="Kublanov I.V."/>
        </authorList>
    </citation>
    <scope>NUCLEOTIDE SEQUENCE [LARGE SCALE GENOMIC DNA]</scope>
    <source>
        <strain evidence="1 2">Z-1701</strain>
    </source>
</reference>
<organism evidence="1 2">
    <name type="scientific">Isachenkonia alkalipeptolytica</name>
    <dbReference type="NCBI Taxonomy" id="2565777"/>
    <lineage>
        <taxon>Bacteria</taxon>
        <taxon>Bacillati</taxon>
        <taxon>Bacillota</taxon>
        <taxon>Clostridia</taxon>
        <taxon>Eubacteriales</taxon>
        <taxon>Clostridiaceae</taxon>
        <taxon>Isachenkonia</taxon>
    </lineage>
</organism>
<protein>
    <submittedName>
        <fullName evidence="1">NusG domain II-containing protein</fullName>
    </submittedName>
</protein>
<evidence type="ECO:0000313" key="1">
    <source>
        <dbReference type="EMBL" id="NBG88326.1"/>
    </source>
</evidence>
<accession>A0AA43XL64</accession>
<sequence length="139" mass="15875">MLKMMTRWDFILIILIVVLSAAATFSIPWLLAGGDGEAEVVVTLRGEEIYRFPLVESGHEEIPFDFEVDGQQYTGVLEMEDGAVRLQRLPEEILPLGIHRDMGWISREYEVIVALPIQMTVTIETTEPEEHEDYDIIVQ</sequence>
<dbReference type="Pfam" id="PF07009">
    <property type="entry name" value="NusG_II"/>
    <property type="match status" value="1"/>
</dbReference>
<comment type="caution">
    <text evidence="1">The sequence shown here is derived from an EMBL/GenBank/DDBJ whole genome shotgun (WGS) entry which is preliminary data.</text>
</comment>
<proteinExistence type="predicted"/>
<dbReference type="AlphaFoldDB" id="A0AA43XL64"/>